<feature type="domain" description="AlgX/AlgJ SGNH hydrolase-like" evidence="8">
    <location>
        <begin position="36"/>
        <end position="293"/>
    </location>
</feature>
<evidence type="ECO:0000256" key="2">
    <source>
        <dbReference type="ARBA" id="ARBA00005182"/>
    </source>
</evidence>
<feature type="chain" id="PRO_5032683290" evidence="7">
    <location>
        <begin position="25"/>
        <end position="331"/>
    </location>
</feature>
<evidence type="ECO:0000256" key="4">
    <source>
        <dbReference type="ARBA" id="ARBA00022729"/>
    </source>
</evidence>
<dbReference type="InterPro" id="IPR031811">
    <property type="entry name" value="ALGX/ALGJ_SGNH-like"/>
</dbReference>
<keyword evidence="4 7" id="KW-0732">Signal</keyword>
<comment type="subcellular location">
    <subcellularLocation>
        <location evidence="1">Periplasm</location>
    </subcellularLocation>
</comment>
<evidence type="ECO:0000256" key="1">
    <source>
        <dbReference type="ARBA" id="ARBA00004418"/>
    </source>
</evidence>
<feature type="signal peptide" evidence="7">
    <location>
        <begin position="1"/>
        <end position="24"/>
    </location>
</feature>
<reference evidence="9 10" key="1">
    <citation type="submission" date="2020-08" db="EMBL/GenBank/DDBJ databases">
        <title>Genomic Encyclopedia of Type Strains, Phase IV (KMG-IV): sequencing the most valuable type-strain genomes for metagenomic binning, comparative biology and taxonomic classification.</title>
        <authorList>
            <person name="Goeker M."/>
        </authorList>
    </citation>
    <scope>NUCLEOTIDE SEQUENCE [LARGE SCALE GENOMIC DNA]</scope>
    <source>
        <strain evidence="9 10">DSM 19979</strain>
    </source>
</reference>
<keyword evidence="10" id="KW-1185">Reference proteome</keyword>
<dbReference type="SUPFAM" id="SSF52266">
    <property type="entry name" value="SGNH hydrolase"/>
    <property type="match status" value="1"/>
</dbReference>
<proteinExistence type="predicted"/>
<dbReference type="Proteomes" id="UP000553193">
    <property type="component" value="Unassembled WGS sequence"/>
</dbReference>
<sequence length="331" mass="35387">MNPSPTPVLTRRGLVALAAGTALAAPAAQAQRLSAIRGRDGWLFAPWDNVQQADTTNLPRVCEILAEAVGMLRAAHVETVITLIPSKAMVYRNMLPPGMAPSPVAQRRYEAARAALTQGGVRLVPDLMTPMAREAAARPEPRLFFKADTHWTPAGAELAAGVMASAIQAAFRFPASPGPGERLGPPVQRVRGRNDLLDFVPPEERRAFPAESFLIRAPVPRGGATLVQEDRSDVAVVGSSFLAPEFNFAAALSAGLSRPVALDWKTANFGPYETLLSYLRSQTFQRQRPLLLVLSLLEGAMVLLPSNRSAFPQHAMSTDAFLGGVRAALGG</sequence>
<dbReference type="Pfam" id="PF16822">
    <property type="entry name" value="ALGX"/>
    <property type="match status" value="1"/>
</dbReference>
<evidence type="ECO:0000256" key="6">
    <source>
        <dbReference type="ARBA" id="ARBA00022841"/>
    </source>
</evidence>
<dbReference type="GO" id="GO:0016740">
    <property type="term" value="F:transferase activity"/>
    <property type="evidence" value="ECO:0007669"/>
    <property type="project" value="UniProtKB-KW"/>
</dbReference>
<dbReference type="AlphaFoldDB" id="A0A840AA35"/>
<gene>
    <name evidence="9" type="ORF">GGQ83_000471</name>
</gene>
<organism evidence="9 10">
    <name type="scientific">Roseococcus suduntuyensis</name>
    <dbReference type="NCBI Taxonomy" id="455361"/>
    <lineage>
        <taxon>Bacteria</taxon>
        <taxon>Pseudomonadati</taxon>
        <taxon>Pseudomonadota</taxon>
        <taxon>Alphaproteobacteria</taxon>
        <taxon>Acetobacterales</taxon>
        <taxon>Roseomonadaceae</taxon>
        <taxon>Roseococcus</taxon>
    </lineage>
</organism>
<evidence type="ECO:0000256" key="3">
    <source>
        <dbReference type="ARBA" id="ARBA00022679"/>
    </source>
</evidence>
<dbReference type="UniPathway" id="UPA00286"/>
<keyword evidence="6" id="KW-0016">Alginate biosynthesis</keyword>
<evidence type="ECO:0000256" key="7">
    <source>
        <dbReference type="SAM" id="SignalP"/>
    </source>
</evidence>
<dbReference type="PROSITE" id="PS51318">
    <property type="entry name" value="TAT"/>
    <property type="match status" value="1"/>
</dbReference>
<evidence type="ECO:0000313" key="10">
    <source>
        <dbReference type="Proteomes" id="UP000553193"/>
    </source>
</evidence>
<evidence type="ECO:0000313" key="9">
    <source>
        <dbReference type="EMBL" id="MBB3897045.1"/>
    </source>
</evidence>
<dbReference type="EMBL" id="JACIDJ010000001">
    <property type="protein sequence ID" value="MBB3897045.1"/>
    <property type="molecule type" value="Genomic_DNA"/>
</dbReference>
<evidence type="ECO:0000256" key="5">
    <source>
        <dbReference type="ARBA" id="ARBA00022764"/>
    </source>
</evidence>
<protein>
    <submittedName>
        <fullName evidence="9">Alginate O-acetyltransferase complex protein AlgJ</fullName>
    </submittedName>
</protein>
<keyword evidence="3 9" id="KW-0808">Transferase</keyword>
<dbReference type="GO" id="GO:0042121">
    <property type="term" value="P:alginic acid biosynthetic process"/>
    <property type="evidence" value="ECO:0007669"/>
    <property type="project" value="UniProtKB-UniPathway"/>
</dbReference>
<accession>A0A840AA35</accession>
<keyword evidence="5" id="KW-0574">Periplasm</keyword>
<comment type="pathway">
    <text evidence="2">Glycan biosynthesis; alginate biosynthesis.</text>
</comment>
<dbReference type="InterPro" id="IPR006311">
    <property type="entry name" value="TAT_signal"/>
</dbReference>
<comment type="caution">
    <text evidence="9">The sequence shown here is derived from an EMBL/GenBank/DDBJ whole genome shotgun (WGS) entry which is preliminary data.</text>
</comment>
<dbReference type="RefSeq" id="WP_184381989.1">
    <property type="nucleotide sequence ID" value="NZ_JACIDJ010000001.1"/>
</dbReference>
<dbReference type="GO" id="GO:0042597">
    <property type="term" value="C:periplasmic space"/>
    <property type="evidence" value="ECO:0007669"/>
    <property type="project" value="UniProtKB-SubCell"/>
</dbReference>
<name>A0A840AA35_9PROT</name>
<evidence type="ECO:0000259" key="8">
    <source>
        <dbReference type="Pfam" id="PF16822"/>
    </source>
</evidence>